<reference evidence="5" key="1">
    <citation type="submission" date="2019-11" db="EMBL/GenBank/DDBJ databases">
        <authorList>
            <person name="Feng L."/>
        </authorList>
    </citation>
    <scope>NUCLEOTIDE SEQUENCE</scope>
    <source>
        <strain evidence="5">IbartlettiiLFYP30</strain>
    </source>
</reference>
<dbReference type="RefSeq" id="WP_024038064.1">
    <property type="nucleotide sequence ID" value="NZ_BAABXU010000001.1"/>
</dbReference>
<keyword evidence="2" id="KW-0472">Membrane</keyword>
<dbReference type="EMBL" id="CACRUE010000039">
    <property type="protein sequence ID" value="VYU43560.1"/>
    <property type="molecule type" value="Genomic_DNA"/>
</dbReference>
<dbReference type="Proteomes" id="UP001299409">
    <property type="component" value="Unassembled WGS sequence"/>
</dbReference>
<keyword evidence="2" id="KW-1133">Transmembrane helix</keyword>
<name>A0A6N3EQW3_9FIRM</name>
<evidence type="ECO:0000313" key="5">
    <source>
        <dbReference type="EMBL" id="VYU43560.1"/>
    </source>
</evidence>
<dbReference type="Pfam" id="PF14242">
    <property type="entry name" value="DUF4342"/>
    <property type="match status" value="1"/>
</dbReference>
<evidence type="ECO:0000313" key="4">
    <source>
        <dbReference type="EMBL" id="MCB5446489.1"/>
    </source>
</evidence>
<dbReference type="EMBL" id="JAJBMB010000009">
    <property type="protein sequence ID" value="MCB5446489.1"/>
    <property type="molecule type" value="Genomic_DNA"/>
</dbReference>
<accession>A0A6N3EQW3</accession>
<reference evidence="4 6" key="2">
    <citation type="submission" date="2021-10" db="EMBL/GenBank/DDBJ databases">
        <title>Collection of gut derived symbiotic bacterial strains cultured from healthy donors.</title>
        <authorList>
            <person name="Lin H."/>
            <person name="Littmann E."/>
            <person name="Claire K."/>
            <person name="Pamer E."/>
        </authorList>
    </citation>
    <scope>NUCLEOTIDE SEQUENCE [LARGE SCALE GENOMIC DNA]</scope>
    <source>
        <strain evidence="4 6">MSK.17.68</strain>
    </source>
</reference>
<evidence type="ECO:0000256" key="1">
    <source>
        <dbReference type="SAM" id="MobiDB-lite"/>
    </source>
</evidence>
<dbReference type="AlphaFoldDB" id="A0A6N3EQW3"/>
<evidence type="ECO:0000259" key="3">
    <source>
        <dbReference type="Pfam" id="PF14242"/>
    </source>
</evidence>
<feature type="region of interest" description="Disordered" evidence="1">
    <location>
        <begin position="164"/>
        <end position="186"/>
    </location>
</feature>
<gene>
    <name evidence="5" type="ORF">IBLFYP30_02673</name>
    <name evidence="4" type="ORF">LIP50_09775</name>
</gene>
<feature type="domain" description="DUF4342" evidence="3">
    <location>
        <begin position="53"/>
        <end position="127"/>
    </location>
</feature>
<protein>
    <submittedName>
        <fullName evidence="4">DUF4342 domain-containing protein</fullName>
    </submittedName>
</protein>
<organism evidence="5">
    <name type="scientific">Intestinibacter bartlettii</name>
    <dbReference type="NCBI Taxonomy" id="261299"/>
    <lineage>
        <taxon>Bacteria</taxon>
        <taxon>Bacillati</taxon>
        <taxon>Bacillota</taxon>
        <taxon>Clostridia</taxon>
        <taxon>Peptostreptococcales</taxon>
        <taxon>Peptostreptococcaceae</taxon>
        <taxon>Intestinibacter</taxon>
    </lineage>
</organism>
<proteinExistence type="predicted"/>
<keyword evidence="6" id="KW-1185">Reference proteome</keyword>
<feature type="compositionally biased region" description="Basic and acidic residues" evidence="1">
    <location>
        <begin position="164"/>
        <end position="185"/>
    </location>
</feature>
<evidence type="ECO:0000256" key="2">
    <source>
        <dbReference type="SAM" id="Phobius"/>
    </source>
</evidence>
<dbReference type="InterPro" id="IPR009060">
    <property type="entry name" value="UBA-like_sf"/>
</dbReference>
<feature type="transmembrane region" description="Helical" evidence="2">
    <location>
        <begin position="97"/>
        <end position="120"/>
    </location>
</feature>
<dbReference type="SUPFAM" id="SSF46934">
    <property type="entry name" value="UBA-like"/>
    <property type="match status" value="1"/>
</dbReference>
<sequence length="205" mass="22695">MSQVTIEAIDKVLERLPKATYKQAKEALQKTDGNVVEAIIYLESNYSDLKGLKKKTTEIFGKNTDELKDQVVDLIKKSNVVRIIIEKNGDTMLNIPLTVGVVGVIIGPMLALVGLSAAVLSKCKIKIANEEGDTVIDLGEFSEDKFNTIKDMVSTKAKDVKNAIDKNKEKESDTYPNNETKKSDDEIVISLDKQSFEVKDEKDGQ</sequence>
<evidence type="ECO:0000313" key="6">
    <source>
        <dbReference type="Proteomes" id="UP001299409"/>
    </source>
</evidence>
<keyword evidence="2" id="KW-0812">Transmembrane</keyword>
<dbReference type="InterPro" id="IPR025642">
    <property type="entry name" value="DUF4342"/>
</dbReference>